<keyword evidence="1" id="KW-0732">Signal</keyword>
<dbReference type="SUPFAM" id="SSF49464">
    <property type="entry name" value="Carboxypeptidase regulatory domain-like"/>
    <property type="match status" value="1"/>
</dbReference>
<gene>
    <name evidence="2" type="ORF">SAMN06269173_108101</name>
</gene>
<feature type="chain" id="PRO_5012240995" evidence="1">
    <location>
        <begin position="19"/>
        <end position="401"/>
    </location>
</feature>
<accession>A0A238ZJF8</accession>
<evidence type="ECO:0000313" key="3">
    <source>
        <dbReference type="Proteomes" id="UP000198310"/>
    </source>
</evidence>
<dbReference type="Gene3D" id="2.60.40.1120">
    <property type="entry name" value="Carboxypeptidase-like, regulatory domain"/>
    <property type="match status" value="1"/>
</dbReference>
<dbReference type="EMBL" id="FZNS01000008">
    <property type="protein sequence ID" value="SNR83555.1"/>
    <property type="molecule type" value="Genomic_DNA"/>
</dbReference>
<dbReference type="Pfam" id="PF13715">
    <property type="entry name" value="CarbopepD_reg_2"/>
    <property type="match status" value="1"/>
</dbReference>
<organism evidence="2 3">
    <name type="scientific">Hymenobacter mucosus</name>
    <dbReference type="NCBI Taxonomy" id="1411120"/>
    <lineage>
        <taxon>Bacteria</taxon>
        <taxon>Pseudomonadati</taxon>
        <taxon>Bacteroidota</taxon>
        <taxon>Cytophagia</taxon>
        <taxon>Cytophagales</taxon>
        <taxon>Hymenobacteraceae</taxon>
        <taxon>Hymenobacter</taxon>
    </lineage>
</organism>
<dbReference type="RefSeq" id="WP_089333562.1">
    <property type="nucleotide sequence ID" value="NZ_FZNS01000008.1"/>
</dbReference>
<sequence length="401" mass="45034">MKQLFLLSLLATTTAVQAQQVRITGRVTDEQKRPVPYATVGLRGNEPGTSTNEAGEFTLRLATQPREIVVLSMGYQTTVVPVPAGAAPLNIVLKASTVALPEVRVRNPEQVAAELVQRAYAKLVRHARDEHYGKAFYRQKQRHNGQYNEFLDAFYTVRLSNQHVEGWQLEQARYGTVPNKQGVDMINFSAAVRLIPVFEPKPSRRTLAVPLSPLATQQFTFRLREVLQERGQETAVIDYAPRPSLGQPASEGTLYLDLNTAALRRLESRVPIGNLTSYQFGEGTTLDSQTFRMVSDFVPVADSLTRLSSTRAEETIVLRFQNKADTTHVEGNFFVYDYTGKPAGRAYRTTGVNYDDLKKVMKQPYNAQFWREQAILRASPVEEKVIRDLEARKAFGPLQGK</sequence>
<proteinExistence type="predicted"/>
<dbReference type="Proteomes" id="UP000198310">
    <property type="component" value="Unassembled WGS sequence"/>
</dbReference>
<evidence type="ECO:0000313" key="2">
    <source>
        <dbReference type="EMBL" id="SNR83555.1"/>
    </source>
</evidence>
<dbReference type="AlphaFoldDB" id="A0A238ZJF8"/>
<name>A0A238ZJF8_9BACT</name>
<feature type="signal peptide" evidence="1">
    <location>
        <begin position="1"/>
        <end position="18"/>
    </location>
</feature>
<reference evidence="3" key="1">
    <citation type="submission" date="2017-06" db="EMBL/GenBank/DDBJ databases">
        <authorList>
            <person name="Varghese N."/>
            <person name="Submissions S."/>
        </authorList>
    </citation>
    <scope>NUCLEOTIDE SEQUENCE [LARGE SCALE GENOMIC DNA]</scope>
    <source>
        <strain evidence="3">DSM 28041</strain>
    </source>
</reference>
<protein>
    <submittedName>
        <fullName evidence="2">CarboxypepD_reg-like domain-containing protein</fullName>
    </submittedName>
</protein>
<evidence type="ECO:0000256" key="1">
    <source>
        <dbReference type="SAM" id="SignalP"/>
    </source>
</evidence>
<keyword evidence="3" id="KW-1185">Reference proteome</keyword>
<dbReference type="InterPro" id="IPR008969">
    <property type="entry name" value="CarboxyPept-like_regulatory"/>
</dbReference>